<organism evidence="3 5">
    <name type="scientific">Flavobacterium lindanitolerans</name>
    <dbReference type="NCBI Taxonomy" id="428988"/>
    <lineage>
        <taxon>Bacteria</taxon>
        <taxon>Pseudomonadati</taxon>
        <taxon>Bacteroidota</taxon>
        <taxon>Flavobacteriia</taxon>
        <taxon>Flavobacteriales</taxon>
        <taxon>Flavobacteriaceae</taxon>
        <taxon>Flavobacterium</taxon>
    </lineage>
</organism>
<dbReference type="Pfam" id="PF09346">
    <property type="entry name" value="SMI1_KNR4"/>
    <property type="match status" value="1"/>
</dbReference>
<protein>
    <submittedName>
        <fullName evidence="3">SUKH superfamily protein</fullName>
    </submittedName>
</protein>
<dbReference type="InterPro" id="IPR037883">
    <property type="entry name" value="Knr4/Smi1-like_sf"/>
</dbReference>
<dbReference type="EMBL" id="RCCB01000010">
    <property type="protein sequence ID" value="RLJ35559.1"/>
    <property type="molecule type" value="Genomic_DNA"/>
</dbReference>
<dbReference type="EMBL" id="PJND01000007">
    <property type="protein sequence ID" value="PKW28938.1"/>
    <property type="molecule type" value="Genomic_DNA"/>
</dbReference>
<dbReference type="Proteomes" id="UP000233767">
    <property type="component" value="Unassembled WGS sequence"/>
</dbReference>
<sequence>MIEYLKRLEKTPKIGSDKIKGVSESEIEKVEKKFNIVFPKSYREFLILAGENRGALPMMDTADLETISSDWHQEIMWEELQDTGTKIDRPFWLFAESNGCEIFYFFYLDEEKADPVVHMVNYAQEDRKRNVRSLEISFSEFISEMIDLAYRYEKEGY</sequence>
<proteinExistence type="predicted"/>
<dbReference type="Proteomes" id="UP000275027">
    <property type="component" value="Unassembled WGS sequence"/>
</dbReference>
<evidence type="ECO:0000313" key="3">
    <source>
        <dbReference type="EMBL" id="RLJ35559.1"/>
    </source>
</evidence>
<dbReference type="InterPro" id="IPR018958">
    <property type="entry name" value="Knr4/Smi1-like_dom"/>
</dbReference>
<dbReference type="SMART" id="SM00860">
    <property type="entry name" value="SMI1_KNR4"/>
    <property type="match status" value="1"/>
</dbReference>
<reference evidence="3 5" key="2">
    <citation type="submission" date="2018-10" db="EMBL/GenBank/DDBJ databases">
        <title>Genomic Encyclopedia of Archaeal and Bacterial Type Strains, Phase II (KMG-II): from individual species to whole genera.</title>
        <authorList>
            <person name="Goeker M."/>
        </authorList>
    </citation>
    <scope>NUCLEOTIDE SEQUENCE [LARGE SCALE GENOMIC DNA]</scope>
    <source>
        <strain evidence="3 5">DSM 21886</strain>
    </source>
</reference>
<name>A0A497VBG8_9FLAO</name>
<gene>
    <name evidence="2" type="ORF">B0G92_0566</name>
    <name evidence="3" type="ORF">CLV50_0940</name>
</gene>
<feature type="domain" description="Knr4/Smi1-like" evidence="1">
    <location>
        <begin position="21"/>
        <end position="144"/>
    </location>
</feature>
<evidence type="ECO:0000313" key="4">
    <source>
        <dbReference type="Proteomes" id="UP000233767"/>
    </source>
</evidence>
<dbReference type="SUPFAM" id="SSF160631">
    <property type="entry name" value="SMI1/KNR4-like"/>
    <property type="match status" value="1"/>
</dbReference>
<reference evidence="2 4" key="1">
    <citation type="submission" date="2017-12" db="EMBL/GenBank/DDBJ databases">
        <title>Genomic Encyclopedia of Type Strains, Phase III (KMG-III): the genomes of soil and plant-associated and newly described type strains.</title>
        <authorList>
            <person name="Whitman W."/>
        </authorList>
    </citation>
    <scope>NUCLEOTIDE SEQUENCE [LARGE SCALE GENOMIC DNA]</scope>
    <source>
        <strain evidence="2 4">IP-10</strain>
    </source>
</reference>
<keyword evidence="4" id="KW-1185">Reference proteome</keyword>
<evidence type="ECO:0000259" key="1">
    <source>
        <dbReference type="SMART" id="SM00860"/>
    </source>
</evidence>
<accession>A0A497VBG8</accession>
<comment type="caution">
    <text evidence="3">The sequence shown here is derived from an EMBL/GenBank/DDBJ whole genome shotgun (WGS) entry which is preliminary data.</text>
</comment>
<evidence type="ECO:0000313" key="2">
    <source>
        <dbReference type="EMBL" id="PKW28938.1"/>
    </source>
</evidence>
<dbReference type="Gene3D" id="3.40.1580.10">
    <property type="entry name" value="SMI1/KNR4-like"/>
    <property type="match status" value="1"/>
</dbReference>
<evidence type="ECO:0000313" key="5">
    <source>
        <dbReference type="Proteomes" id="UP000275027"/>
    </source>
</evidence>
<dbReference type="AlphaFoldDB" id="A0A497VBG8"/>